<evidence type="ECO:0000313" key="3">
    <source>
        <dbReference type="Proteomes" id="UP000541470"/>
    </source>
</evidence>
<keyword evidence="3" id="KW-1185">Reference proteome</keyword>
<dbReference type="AlphaFoldDB" id="A0A7Y0ATD3"/>
<name>A0A7Y0ATD3_9HYPH</name>
<feature type="region of interest" description="Disordered" evidence="1">
    <location>
        <begin position="1"/>
        <end position="20"/>
    </location>
</feature>
<evidence type="ECO:0000256" key="1">
    <source>
        <dbReference type="SAM" id="MobiDB-lite"/>
    </source>
</evidence>
<sequence>MIPEGSKTPDHSGKRIRASESAVSAVLRAMTANGIAVGKICITGGQVEIIAAGVEEATQPKKSGGPKDW</sequence>
<gene>
    <name evidence="2" type="ORF">HHL25_03005</name>
</gene>
<comment type="caution">
    <text evidence="2">The sequence shown here is derived from an EMBL/GenBank/DDBJ whole genome shotgun (WGS) entry which is preliminary data.</text>
</comment>
<dbReference type="RefSeq" id="WP_169587123.1">
    <property type="nucleotide sequence ID" value="NZ_JABBGK010000001.1"/>
</dbReference>
<dbReference type="Proteomes" id="UP000541470">
    <property type="component" value="Unassembled WGS sequence"/>
</dbReference>
<proteinExistence type="predicted"/>
<evidence type="ECO:0000313" key="2">
    <source>
        <dbReference type="EMBL" id="NML73088.1"/>
    </source>
</evidence>
<accession>A0A7Y0ATD3</accession>
<dbReference type="EMBL" id="JABBGK010000001">
    <property type="protein sequence ID" value="NML73088.1"/>
    <property type="molecule type" value="Genomic_DNA"/>
</dbReference>
<reference evidence="2 3" key="1">
    <citation type="submission" date="2020-04" db="EMBL/GenBank/DDBJ databases">
        <title>Rhizobium sp. S-51 isolated from soil.</title>
        <authorList>
            <person name="Dahal R.H."/>
        </authorList>
    </citation>
    <scope>NUCLEOTIDE SEQUENCE [LARGE SCALE GENOMIC DNA]</scope>
    <source>
        <strain evidence="2 3">S-51</strain>
    </source>
</reference>
<protein>
    <submittedName>
        <fullName evidence="2">Uncharacterized protein</fullName>
    </submittedName>
</protein>
<organism evidence="2 3">
    <name type="scientific">Rhizobium terricola</name>
    <dbReference type="NCBI Taxonomy" id="2728849"/>
    <lineage>
        <taxon>Bacteria</taxon>
        <taxon>Pseudomonadati</taxon>
        <taxon>Pseudomonadota</taxon>
        <taxon>Alphaproteobacteria</taxon>
        <taxon>Hyphomicrobiales</taxon>
        <taxon>Rhizobiaceae</taxon>
        <taxon>Rhizobium/Agrobacterium group</taxon>
        <taxon>Rhizobium</taxon>
    </lineage>
</organism>